<dbReference type="EMBL" id="MN577571">
    <property type="protein sequence ID" value="QGT50665.1"/>
    <property type="molecule type" value="Genomic_DNA"/>
</dbReference>
<reference evidence="4" key="1">
    <citation type="journal article" date="2020" name="J. ISSAAS">
        <title>Lactobacilli and other gastrointestinal microbiota of Peromyscus leucopus, reservoir host for agents of Lyme disease and other zoonoses in North America.</title>
        <authorList>
            <person name="Milovic A."/>
            <person name="Bassam K."/>
            <person name="Shao H."/>
            <person name="Chatzistamou I."/>
            <person name="Tufts D.M."/>
            <person name="Diuk-Wasser M."/>
            <person name="Barbour A.G."/>
        </authorList>
    </citation>
    <scope>NUCLEOTIDE SEQUENCE</scope>
    <source>
        <strain evidence="4">LL30</strain>
    </source>
</reference>
<feature type="compositionally biased region" description="Low complexity" evidence="2">
    <location>
        <begin position="473"/>
        <end position="488"/>
    </location>
</feature>
<evidence type="ECO:0000313" key="4">
    <source>
        <dbReference type="EMBL" id="QGT50665.1"/>
    </source>
</evidence>
<evidence type="ECO:0000256" key="1">
    <source>
        <dbReference type="SAM" id="Coils"/>
    </source>
</evidence>
<feature type="compositionally biased region" description="Low complexity" evidence="2">
    <location>
        <begin position="59"/>
        <end position="71"/>
    </location>
</feature>
<keyword evidence="3" id="KW-0472">Membrane</keyword>
<keyword evidence="3" id="KW-1133">Transmembrane helix</keyword>
<evidence type="ECO:0000256" key="3">
    <source>
        <dbReference type="SAM" id="Phobius"/>
    </source>
</evidence>
<evidence type="ECO:0000256" key="2">
    <source>
        <dbReference type="SAM" id="MobiDB-lite"/>
    </source>
</evidence>
<proteinExistence type="predicted"/>
<feature type="region of interest" description="Disordered" evidence="2">
    <location>
        <begin position="59"/>
        <end position="83"/>
    </location>
</feature>
<keyword evidence="3" id="KW-0812">Transmembrane</keyword>
<feature type="region of interest" description="Disordered" evidence="2">
    <location>
        <begin position="473"/>
        <end position="493"/>
    </location>
</feature>
<protein>
    <recommendedName>
        <fullName evidence="5">GYF domain-containing protein</fullName>
    </recommendedName>
</protein>
<accession>A0A650F3X3</accession>
<sequence>MRYWVYINDKVEGPFEEEKLVTLQGFTPDTLICAEDAANGGNQEWAKASSIFEFDQVPAQEAAPQAAPAPAKTESAPVTAAPAASSSADESLAALLLGKLDALTAQISGMQSKLDGMQTKLDEAVTAAQQAREAARPSDVPAYIPPQDDAHNNTITLTQHDLTPEVNEDALITNTASLVSKAEDIVAGANQVGDMDMLGPVDLGTSGETSLGANGGEDLVLSSAMDSLYNAKTLEQTQEEKESTFQDLLTPAQAQELSAQAEAVKQEAAKLDDALKTAEEPAPADEAAKEAFLSELTAEPKEDVLDQVIKEREEEKKTNTLRLAAGAAAIAAGAAALSSVEEDKKEEAVQPLDFNENDAPALSIAPDAKQPEVKEEVLPASQMPADAPQQAAPAAQPAPAPVTDMPSLDDIGVKEVKADSQDEKEDTLQELVPGAKAEQPEGVIITDADLKDAFTERAAQPEQTVEQLFGIDQTTAQPQEQQAAAEEAGAIPSLDAIGQQTADQPLPVANPNDLTEIELKEGSTYLISDFVPPAQTDGNALPKELGGLEKAATPAAANAEPEKADAFTEIVSSTQQTETPVPAAENAPSDVTVSQVILENTIKTKRGATLDIKTVPMVPEPAQSERLQIEGLDDDINAQHDMKAADVKPAGKAKMLVGVLVTLVLAALIYGMLAFMNLIPAQFNLLSSNKAQAEQLAAQQEQMDEMLFDEPQDVLPQTQVQPEASPMDAALTEVQNYPLVNGFTLKEFIEAKHPAAQNLITWDISTAVDPDNYSVLVKVPPENPQSFKISYRFNYNTVTKSLDPTISDAKNLLDSASQGMPQTAPAM</sequence>
<feature type="compositionally biased region" description="Low complexity" evidence="2">
    <location>
        <begin position="379"/>
        <end position="397"/>
    </location>
</feature>
<feature type="compositionally biased region" description="Basic and acidic residues" evidence="2">
    <location>
        <begin position="411"/>
        <end position="421"/>
    </location>
</feature>
<name>A0A650F3X3_9BACT</name>
<keyword evidence="1" id="KW-0175">Coiled coil</keyword>
<evidence type="ECO:0008006" key="5">
    <source>
        <dbReference type="Google" id="ProtNLM"/>
    </source>
</evidence>
<feature type="region of interest" description="Disordered" evidence="2">
    <location>
        <begin position="341"/>
        <end position="444"/>
    </location>
</feature>
<feature type="coiled-coil region" evidence="1">
    <location>
        <begin position="100"/>
        <end position="134"/>
    </location>
</feature>
<gene>
    <name evidence="4" type="ORF">Elusimicrob1349_1350</name>
</gene>
<dbReference type="AlphaFoldDB" id="A0A650F3X3"/>
<feature type="transmembrane region" description="Helical" evidence="3">
    <location>
        <begin position="655"/>
        <end position="679"/>
    </location>
</feature>
<organism evidence="4">
    <name type="scientific">uncultured Elusimicrobia bacterium</name>
    <dbReference type="NCBI Taxonomy" id="699876"/>
    <lineage>
        <taxon>Bacteria</taxon>
        <taxon>Pseudomonadati</taxon>
        <taxon>Elusimicrobiota</taxon>
        <taxon>Elusimicrobia</taxon>
        <taxon>environmental samples</taxon>
    </lineage>
</organism>